<reference evidence="1" key="1">
    <citation type="submission" date="2017-02" db="EMBL/GenBank/DDBJ databases">
        <title>Delving into the versatile metabolic prowess of the omnipresent phylum Bacteroidetes.</title>
        <authorList>
            <person name="Nobu M.K."/>
            <person name="Mei R."/>
            <person name="Narihiro T."/>
            <person name="Kuroda K."/>
            <person name="Liu W.-T."/>
        </authorList>
    </citation>
    <scope>NUCLEOTIDE SEQUENCE</scope>
    <source>
        <strain evidence="1">ADurb.Bin160</strain>
    </source>
</reference>
<sequence length="49" mass="6073">MTHPLLNFIETTLQEQESIYDTKLQYRKDDQEYLLLLEQKVLNFRKKEK</sequence>
<evidence type="ECO:0000313" key="1">
    <source>
        <dbReference type="EMBL" id="OQB41774.1"/>
    </source>
</evidence>
<dbReference type="Proteomes" id="UP000485621">
    <property type="component" value="Unassembled WGS sequence"/>
</dbReference>
<dbReference type="EMBL" id="MWDB01000011">
    <property type="protein sequence ID" value="OQB41774.1"/>
    <property type="molecule type" value="Genomic_DNA"/>
</dbReference>
<dbReference type="AlphaFoldDB" id="A0A1V5ZPI4"/>
<gene>
    <name evidence="1" type="ORF">BWY04_00666</name>
</gene>
<proteinExistence type="predicted"/>
<comment type="caution">
    <text evidence="1">The sequence shown here is derived from an EMBL/GenBank/DDBJ whole genome shotgun (WGS) entry which is preliminary data.</text>
</comment>
<name>A0A1V5ZPI4_9BACT</name>
<protein>
    <submittedName>
        <fullName evidence="1">Uncharacterized protein</fullName>
    </submittedName>
</protein>
<accession>A0A1V5ZPI4</accession>
<organism evidence="1">
    <name type="scientific">candidate division CPR1 bacterium ADurb.Bin160</name>
    <dbReference type="NCBI Taxonomy" id="1852826"/>
    <lineage>
        <taxon>Bacteria</taxon>
        <taxon>candidate division CPR1</taxon>
    </lineage>
</organism>